<sequence>MSLDDRDWYRNIQRRRAGLRPKWNLWRSKRKQQTPDPRYFPKQFRGSRSNAQRRRDSTYNDEFRQPAKTWHPILIAMVWTVVLLVLFVIFKKSGG</sequence>
<protein>
    <submittedName>
        <fullName evidence="3">Uncharacterized protein</fullName>
    </submittedName>
</protein>
<keyword evidence="2" id="KW-1133">Transmembrane helix</keyword>
<keyword evidence="2" id="KW-0812">Transmembrane</keyword>
<evidence type="ECO:0000313" key="4">
    <source>
        <dbReference type="Proteomes" id="UP000316798"/>
    </source>
</evidence>
<accession>A0A515DB74</accession>
<dbReference type="Proteomes" id="UP000316798">
    <property type="component" value="Chromosome"/>
</dbReference>
<gene>
    <name evidence="3" type="ORF">EUB48_10565</name>
</gene>
<feature type="transmembrane region" description="Helical" evidence="2">
    <location>
        <begin position="70"/>
        <end position="90"/>
    </location>
</feature>
<evidence type="ECO:0000313" key="3">
    <source>
        <dbReference type="EMBL" id="QDL37663.1"/>
    </source>
</evidence>
<dbReference type="EMBL" id="CP035503">
    <property type="protein sequence ID" value="QDL37663.1"/>
    <property type="molecule type" value="Genomic_DNA"/>
</dbReference>
<evidence type="ECO:0000256" key="1">
    <source>
        <dbReference type="SAM" id="MobiDB-lite"/>
    </source>
</evidence>
<keyword evidence="4" id="KW-1185">Reference proteome</keyword>
<dbReference type="KEGG" id="rhf:EUB48_10565"/>
<name>A0A515DB74_9BURK</name>
<proteinExistence type="predicted"/>
<dbReference type="OrthoDB" id="9837657at2"/>
<dbReference type="AlphaFoldDB" id="A0A515DB74"/>
<keyword evidence="2" id="KW-0472">Membrane</keyword>
<reference evidence="3 4" key="1">
    <citation type="submission" date="2019-01" db="EMBL/GenBank/DDBJ databases">
        <title>Genomic insights into a novel species Rhodoferax sp.</title>
        <authorList>
            <person name="Jin L."/>
        </authorList>
    </citation>
    <scope>NUCLEOTIDE SEQUENCE [LARGE SCALE GENOMIC DNA]</scope>
    <source>
        <strain evidence="3 4">CHu59-6-5</strain>
    </source>
</reference>
<feature type="region of interest" description="Disordered" evidence="1">
    <location>
        <begin position="26"/>
        <end position="60"/>
    </location>
</feature>
<organism evidence="3 4">
    <name type="scientific">Rhodoferax sediminis</name>
    <dbReference type="NCBI Taxonomy" id="2509614"/>
    <lineage>
        <taxon>Bacteria</taxon>
        <taxon>Pseudomonadati</taxon>
        <taxon>Pseudomonadota</taxon>
        <taxon>Betaproteobacteria</taxon>
        <taxon>Burkholderiales</taxon>
        <taxon>Comamonadaceae</taxon>
        <taxon>Rhodoferax</taxon>
    </lineage>
</organism>
<dbReference type="RefSeq" id="WP_142818949.1">
    <property type="nucleotide sequence ID" value="NZ_CP035503.1"/>
</dbReference>
<evidence type="ECO:0000256" key="2">
    <source>
        <dbReference type="SAM" id="Phobius"/>
    </source>
</evidence>